<feature type="active site" description="Nucleophile" evidence="7">
    <location>
        <position position="329"/>
    </location>
</feature>
<proteinExistence type="inferred from homology"/>
<evidence type="ECO:0000313" key="11">
    <source>
        <dbReference type="Proteomes" id="UP000030993"/>
    </source>
</evidence>
<organism evidence="10 11">
    <name type="scientific">Anaerovibrio lipolyticus</name>
    <dbReference type="NCBI Taxonomy" id="82374"/>
    <lineage>
        <taxon>Bacteria</taxon>
        <taxon>Bacillati</taxon>
        <taxon>Bacillota</taxon>
        <taxon>Negativicutes</taxon>
        <taxon>Selenomonadales</taxon>
        <taxon>Selenomonadaceae</taxon>
        <taxon>Anaerovibrio</taxon>
    </lineage>
</organism>
<dbReference type="Pfam" id="PF07685">
    <property type="entry name" value="GATase_3"/>
    <property type="match status" value="1"/>
</dbReference>
<accession>A0A0B2K3I2</accession>
<evidence type="ECO:0000256" key="3">
    <source>
        <dbReference type="ARBA" id="ARBA00022741"/>
    </source>
</evidence>
<dbReference type="PROSITE" id="PS51274">
    <property type="entry name" value="GATASE_COBBQ"/>
    <property type="match status" value="1"/>
</dbReference>
<keyword evidence="2 7" id="KW-0436">Ligase</keyword>
<dbReference type="RefSeq" id="WP_039206353.1">
    <property type="nucleotide sequence ID" value="NZ_JSCE01000065.1"/>
</dbReference>
<dbReference type="HAMAP" id="MF_00027">
    <property type="entry name" value="CobB_CbiA"/>
    <property type="match status" value="1"/>
</dbReference>
<dbReference type="SUPFAM" id="SSF52317">
    <property type="entry name" value="Class I glutamine amidotransferase-like"/>
    <property type="match status" value="1"/>
</dbReference>
<dbReference type="Gene3D" id="3.40.50.300">
    <property type="entry name" value="P-loop containing nucleotide triphosphate hydrolases"/>
    <property type="match status" value="2"/>
</dbReference>
<gene>
    <name evidence="7" type="primary">cbiA</name>
    <name evidence="10" type="ORF">NZ47_03180</name>
</gene>
<dbReference type="EMBL" id="JSCE01000065">
    <property type="protein sequence ID" value="KHM52682.1"/>
    <property type="molecule type" value="Genomic_DNA"/>
</dbReference>
<comment type="similarity">
    <text evidence="7">Belongs to the CobB/CbiA family.</text>
</comment>
<evidence type="ECO:0000256" key="5">
    <source>
        <dbReference type="ARBA" id="ARBA00022842"/>
    </source>
</evidence>
<dbReference type="Gene3D" id="3.40.50.880">
    <property type="match status" value="1"/>
</dbReference>
<dbReference type="PANTHER" id="PTHR43873">
    <property type="entry name" value="COBYRINATE A,C-DIAMIDE SYNTHASE"/>
    <property type="match status" value="1"/>
</dbReference>
<sequence length="459" mass="50228">MECLIPRVVIAATKSGSGKTTIVTELLAAFRQKGVKVQPYKVGPDYIDPGYHKLASGQPSHNLDSWLMPMDTMVEVFANSASKAELAVIEGVMGLYDGGRKGISSTAEIAKSLDAPVVLVLDCKSMGASAAALALGFKMYDKDVKLAGVILNRLGSDNHEKIIRDALEELDIPVLGAVRRNDSLVMPERHLGLLPVEENQEQEIINRMGEAMASQIDVDEIIRIGKSAGAMKVQDKEINDNGKSKVRIGIARDEAFSFYYPESIRVLEKKGAEIIEFSPLSDDELPQVDGLIFGGGFPEMFAEKLSANKALIEGIKGAAHDGMPIYAECGGFMFLSRAMEDFEGRVFPMCDILPCRVKMNSRLQMVGYVSAELQTDGILGKKGDVIKGHEFHFSTEDAEDGNTEAKRAFKFTRSRNGSQYFGGYSNGNVLGSYLHLHFAGYPQAADSFIEKCVEYKRKK</sequence>
<dbReference type="GO" id="GO:0005524">
    <property type="term" value="F:ATP binding"/>
    <property type="evidence" value="ECO:0007669"/>
    <property type="project" value="UniProtKB-UniRule"/>
</dbReference>
<dbReference type="SUPFAM" id="SSF52540">
    <property type="entry name" value="P-loop containing nucleoside triphosphate hydrolases"/>
    <property type="match status" value="1"/>
</dbReference>
<comment type="caution">
    <text evidence="10">The sequence shown here is derived from an EMBL/GenBank/DDBJ whole genome shotgun (WGS) entry which is preliminary data.</text>
</comment>
<keyword evidence="6 7" id="KW-0315">Glutamine amidotransferase</keyword>
<feature type="domain" description="CobQ/CobB/MinD/ParA nucleotide binding" evidence="8">
    <location>
        <begin position="8"/>
        <end position="190"/>
    </location>
</feature>
<evidence type="ECO:0000256" key="6">
    <source>
        <dbReference type="ARBA" id="ARBA00022962"/>
    </source>
</evidence>
<keyword evidence="5 7" id="KW-0460">Magnesium</keyword>
<keyword evidence="7" id="KW-0169">Cobalamin biosynthesis</keyword>
<dbReference type="UniPathway" id="UPA00148">
    <property type="reaction ID" value="UER00231"/>
</dbReference>
<comment type="cofactor">
    <cofactor evidence="1 7">
        <name>Mg(2+)</name>
        <dbReference type="ChEBI" id="CHEBI:18420"/>
    </cofactor>
</comment>
<comment type="domain">
    <text evidence="7">Comprises of two domains. The C-terminal domain contains the binding site for glutamine and catalyzes the hydrolysis of this substrate to glutamate and ammonia. The N-terminal domain is anticipated to bind ATP and cobyrinate and catalyzes the ultimate synthesis of the diamide product. The ammonia produced via the glutaminase domain is probably translocated to the adjacent domain via a molecular tunnel, where it reacts with an activated intermediate.</text>
</comment>
<reference evidence="10 11" key="1">
    <citation type="journal article" date="2013" name="PLoS ONE">
        <title>Identification and characterization of three novel lipases belonging to families II and V from Anaerovibrio lipolyticus 5ST.</title>
        <authorList>
            <person name="Prive F."/>
            <person name="Kaderbhai N.N."/>
            <person name="Girdwood S."/>
            <person name="Worgan H.J."/>
            <person name="Pinloche E."/>
            <person name="Scollan N.D."/>
            <person name="Huws S.A."/>
            <person name="Newbold C.J."/>
        </authorList>
    </citation>
    <scope>NUCLEOTIDE SEQUENCE [LARGE SCALE GENOMIC DNA]</scope>
    <source>
        <strain evidence="10 11">5S</strain>
    </source>
</reference>
<dbReference type="eggNOG" id="COG1797">
    <property type="taxonomic scope" value="Bacteria"/>
</dbReference>
<evidence type="ECO:0000256" key="2">
    <source>
        <dbReference type="ARBA" id="ARBA00022598"/>
    </source>
</evidence>
<keyword evidence="3 7" id="KW-0547">Nucleotide-binding</keyword>
<comment type="miscellaneous">
    <text evidence="7">The a and c carboxylates of cobyrinate are activated for nucleophilic attack via formation of a phosphorylated intermediate by ATP. CbiA catalyzes first the amidation of the c-carboxylate, and then that of the a-carboxylate.</text>
</comment>
<evidence type="ECO:0000256" key="1">
    <source>
        <dbReference type="ARBA" id="ARBA00001946"/>
    </source>
</evidence>
<dbReference type="InterPro" id="IPR004484">
    <property type="entry name" value="CbiA/CobB_synth"/>
</dbReference>
<dbReference type="CDD" id="cd05388">
    <property type="entry name" value="CobB_N"/>
    <property type="match status" value="1"/>
</dbReference>
<dbReference type="Pfam" id="PF01656">
    <property type="entry name" value="CbiA"/>
    <property type="match status" value="1"/>
</dbReference>
<dbReference type="NCBIfam" id="NF002204">
    <property type="entry name" value="PRK01077.1"/>
    <property type="match status" value="1"/>
</dbReference>
<dbReference type="STRING" id="82374.NZ47_03180"/>
<dbReference type="InterPro" id="IPR029062">
    <property type="entry name" value="Class_I_gatase-like"/>
</dbReference>
<evidence type="ECO:0000313" key="10">
    <source>
        <dbReference type="EMBL" id="KHM52682.1"/>
    </source>
</evidence>
<dbReference type="NCBIfam" id="TIGR00379">
    <property type="entry name" value="cobB"/>
    <property type="match status" value="1"/>
</dbReference>
<keyword evidence="11" id="KW-1185">Reference proteome</keyword>
<comment type="catalytic activity">
    <reaction evidence="7">
        <text>cob(II)yrinate + 2 L-glutamine + 2 ATP + 2 H2O = cob(II)yrinate a,c diamide + 2 L-glutamate + 2 ADP + 2 phosphate + 2 H(+)</text>
        <dbReference type="Rhea" id="RHEA:26289"/>
        <dbReference type="ChEBI" id="CHEBI:15377"/>
        <dbReference type="ChEBI" id="CHEBI:15378"/>
        <dbReference type="ChEBI" id="CHEBI:29985"/>
        <dbReference type="ChEBI" id="CHEBI:30616"/>
        <dbReference type="ChEBI" id="CHEBI:43474"/>
        <dbReference type="ChEBI" id="CHEBI:58359"/>
        <dbReference type="ChEBI" id="CHEBI:58537"/>
        <dbReference type="ChEBI" id="CHEBI:58894"/>
        <dbReference type="ChEBI" id="CHEBI:456216"/>
        <dbReference type="EC" id="6.3.5.11"/>
    </reaction>
</comment>
<keyword evidence="4 7" id="KW-0067">ATP-binding</keyword>
<dbReference type="InterPro" id="IPR027417">
    <property type="entry name" value="P-loop_NTPase"/>
</dbReference>
<evidence type="ECO:0000256" key="7">
    <source>
        <dbReference type="HAMAP-Rule" id="MF_00027"/>
    </source>
</evidence>
<dbReference type="PANTHER" id="PTHR43873:SF1">
    <property type="entry name" value="COBYRINATE A,C-DIAMIDE SYNTHASE"/>
    <property type="match status" value="1"/>
</dbReference>
<dbReference type="GO" id="GO:0042242">
    <property type="term" value="F:cobyrinic acid a,c-diamide synthase activity"/>
    <property type="evidence" value="ECO:0007669"/>
    <property type="project" value="UniProtKB-UniRule"/>
</dbReference>
<evidence type="ECO:0000259" key="8">
    <source>
        <dbReference type="Pfam" id="PF01656"/>
    </source>
</evidence>
<evidence type="ECO:0000256" key="4">
    <source>
        <dbReference type="ARBA" id="ARBA00022840"/>
    </source>
</evidence>
<comment type="function">
    <text evidence="7">Catalyzes the ATP-dependent amidation of the two carboxylate groups at positions a and c of cobyrinate, using either L-glutamine or ammonia as the nitrogen source.</text>
</comment>
<dbReference type="EC" id="6.3.5.11" evidence="7"/>
<dbReference type="Proteomes" id="UP000030993">
    <property type="component" value="Unassembled WGS sequence"/>
</dbReference>
<dbReference type="InterPro" id="IPR002586">
    <property type="entry name" value="CobQ/CobB/MinD/ParA_Nub-bd_dom"/>
</dbReference>
<name>A0A0B2K3I2_9FIRM</name>
<dbReference type="GO" id="GO:0009236">
    <property type="term" value="P:cobalamin biosynthetic process"/>
    <property type="evidence" value="ECO:0007669"/>
    <property type="project" value="UniProtKB-UniRule"/>
</dbReference>
<feature type="site" description="Increases nucleophilicity of active site Cys" evidence="7">
    <location>
        <position position="435"/>
    </location>
</feature>
<protein>
    <recommendedName>
        <fullName evidence="7">Cobyrinate a,c-diamide synthase</fullName>
        <ecNumber evidence="7">6.3.5.11</ecNumber>
    </recommendedName>
    <alternativeName>
        <fullName evidence="7">Cobyrinic acid a,c-diamide synthetase</fullName>
    </alternativeName>
</protein>
<dbReference type="AlphaFoldDB" id="A0A0B2K3I2"/>
<comment type="pathway">
    <text evidence="7">Cofactor biosynthesis; adenosylcobalamin biosynthesis; cob(II)yrinate a,c-diamide from sirohydrochlorin (anaerobic route): step 10/10.</text>
</comment>
<feature type="domain" description="CobB/CobQ-like glutamine amidotransferase" evidence="9">
    <location>
        <begin position="247"/>
        <end position="440"/>
    </location>
</feature>
<evidence type="ECO:0000259" key="9">
    <source>
        <dbReference type="Pfam" id="PF07685"/>
    </source>
</evidence>
<dbReference type="CDD" id="cd03130">
    <property type="entry name" value="GATase1_CobB"/>
    <property type="match status" value="1"/>
</dbReference>
<dbReference type="InterPro" id="IPR011698">
    <property type="entry name" value="GATase_3"/>
</dbReference>